<proteinExistence type="predicted"/>
<reference evidence="1" key="1">
    <citation type="submission" date="2020-11" db="EMBL/GenBank/DDBJ databases">
        <authorList>
            <person name="Tran Van P."/>
        </authorList>
    </citation>
    <scope>NUCLEOTIDE SEQUENCE</scope>
</reference>
<accession>A0A7R8W4K6</accession>
<evidence type="ECO:0000313" key="1">
    <source>
        <dbReference type="EMBL" id="CAD7222580.1"/>
    </source>
</evidence>
<dbReference type="EMBL" id="OB660075">
    <property type="protein sequence ID" value="CAD7222580.1"/>
    <property type="molecule type" value="Genomic_DNA"/>
</dbReference>
<sequence length="240" mass="26686">MDAYVGKRCGCGAHESFYADCDKLLMIIRRVLSQIDTCICGTGSFSIVGDDHKVSDQALAMVRRRLAWYGVTGQATTCWQFTWPGKFNVDALNTSRFECEVKDFPDDEGGGGEEASRMILYSGQDASTVQESPVLLRHLMQATGEDGETILPLEVPCAKRLVFTNNSKEPDMENMRKLLENGIIEDVTCNRLSRMCVKWTEYDHGNVPTKLPRKRPKLPIRTPSSYLCRSVPPSAAGSPP</sequence>
<name>A0A7R8W4K6_9CRUS</name>
<organism evidence="1">
    <name type="scientific">Cyprideis torosa</name>
    <dbReference type="NCBI Taxonomy" id="163714"/>
    <lineage>
        <taxon>Eukaryota</taxon>
        <taxon>Metazoa</taxon>
        <taxon>Ecdysozoa</taxon>
        <taxon>Arthropoda</taxon>
        <taxon>Crustacea</taxon>
        <taxon>Oligostraca</taxon>
        <taxon>Ostracoda</taxon>
        <taxon>Podocopa</taxon>
        <taxon>Podocopida</taxon>
        <taxon>Cytherocopina</taxon>
        <taxon>Cytheroidea</taxon>
        <taxon>Cytherideidae</taxon>
        <taxon>Cyprideis</taxon>
    </lineage>
</organism>
<protein>
    <submittedName>
        <fullName evidence="1">Uncharacterized protein</fullName>
    </submittedName>
</protein>
<gene>
    <name evidence="1" type="ORF">CTOB1V02_LOCUS582</name>
</gene>
<dbReference type="AlphaFoldDB" id="A0A7R8W4K6"/>
<dbReference type="OrthoDB" id="6345767at2759"/>